<organism evidence="1 2">
    <name type="scientific">Eumeta variegata</name>
    <name type="common">Bagworm moth</name>
    <name type="synonym">Eumeta japonica</name>
    <dbReference type="NCBI Taxonomy" id="151549"/>
    <lineage>
        <taxon>Eukaryota</taxon>
        <taxon>Metazoa</taxon>
        <taxon>Ecdysozoa</taxon>
        <taxon>Arthropoda</taxon>
        <taxon>Hexapoda</taxon>
        <taxon>Insecta</taxon>
        <taxon>Pterygota</taxon>
        <taxon>Neoptera</taxon>
        <taxon>Endopterygota</taxon>
        <taxon>Lepidoptera</taxon>
        <taxon>Glossata</taxon>
        <taxon>Ditrysia</taxon>
        <taxon>Tineoidea</taxon>
        <taxon>Psychidae</taxon>
        <taxon>Oiketicinae</taxon>
        <taxon>Eumeta</taxon>
    </lineage>
</organism>
<evidence type="ECO:0000313" key="1">
    <source>
        <dbReference type="EMBL" id="GBP92013.1"/>
    </source>
</evidence>
<sequence length="78" mass="8796">MLINQSAACIDLGQRTAAANTSCVSVFGTSINQRAARLVAFGTPRRGCPRHYTTESSRNWRNWKKRRKSNTNINLEIE</sequence>
<accession>A0A4C1ZYS3</accession>
<comment type="caution">
    <text evidence="1">The sequence shown here is derived from an EMBL/GenBank/DDBJ whole genome shotgun (WGS) entry which is preliminary data.</text>
</comment>
<protein>
    <submittedName>
        <fullName evidence="1">Uncharacterized protein</fullName>
    </submittedName>
</protein>
<evidence type="ECO:0000313" key="2">
    <source>
        <dbReference type="Proteomes" id="UP000299102"/>
    </source>
</evidence>
<proteinExistence type="predicted"/>
<reference evidence="1 2" key="1">
    <citation type="journal article" date="2019" name="Commun. Biol.">
        <title>The bagworm genome reveals a unique fibroin gene that provides high tensile strength.</title>
        <authorList>
            <person name="Kono N."/>
            <person name="Nakamura H."/>
            <person name="Ohtoshi R."/>
            <person name="Tomita M."/>
            <person name="Numata K."/>
            <person name="Arakawa K."/>
        </authorList>
    </citation>
    <scope>NUCLEOTIDE SEQUENCE [LARGE SCALE GENOMIC DNA]</scope>
</reference>
<gene>
    <name evidence="1" type="ORF">EVAR_60114_1</name>
</gene>
<dbReference type="Proteomes" id="UP000299102">
    <property type="component" value="Unassembled WGS sequence"/>
</dbReference>
<keyword evidence="2" id="KW-1185">Reference proteome</keyword>
<name>A0A4C1ZYS3_EUMVA</name>
<dbReference type="AlphaFoldDB" id="A0A4C1ZYS3"/>
<dbReference type="EMBL" id="BGZK01002232">
    <property type="protein sequence ID" value="GBP92013.1"/>
    <property type="molecule type" value="Genomic_DNA"/>
</dbReference>